<dbReference type="PANTHER" id="PTHR12111">
    <property type="entry name" value="SPLICING FACTOR YJU2"/>
    <property type="match status" value="1"/>
</dbReference>
<keyword evidence="2" id="KW-1185">Reference proteome</keyword>
<dbReference type="OrthoDB" id="906566at2759"/>
<feature type="non-terminal residue" evidence="1">
    <location>
        <position position="87"/>
    </location>
</feature>
<dbReference type="GO" id="GO:0000398">
    <property type="term" value="P:mRNA splicing, via spliceosome"/>
    <property type="evidence" value="ECO:0007669"/>
    <property type="project" value="InterPro"/>
</dbReference>
<dbReference type="Gramene" id="OE9A039462T1">
    <property type="protein sequence ID" value="OE9A039462C1"/>
    <property type="gene ID" value="OE9A039462"/>
</dbReference>
<name>A0A8S0SE19_OLEEU</name>
<evidence type="ECO:0000313" key="2">
    <source>
        <dbReference type="Proteomes" id="UP000594638"/>
    </source>
</evidence>
<dbReference type="InterPro" id="IPR007590">
    <property type="entry name" value="Saf4/Yju2"/>
</dbReference>
<dbReference type="EMBL" id="CACTIH010004124">
    <property type="protein sequence ID" value="CAA2989618.1"/>
    <property type="molecule type" value="Genomic_DNA"/>
</dbReference>
<sequence>MGTDKNCPSQSDVPNIFEEKTKKLKVKKMLPLTVYCEHCGFCMKKGDRFDTVKEEVGWESLLKVPIWRFQFKCYSWSAPFSVEFYPG</sequence>
<dbReference type="Proteomes" id="UP000594638">
    <property type="component" value="Unassembled WGS sequence"/>
</dbReference>
<protein>
    <submittedName>
        <fullName evidence="1">Uncharacterized protein</fullName>
    </submittedName>
</protein>
<organism evidence="1 2">
    <name type="scientific">Olea europaea subsp. europaea</name>
    <dbReference type="NCBI Taxonomy" id="158383"/>
    <lineage>
        <taxon>Eukaryota</taxon>
        <taxon>Viridiplantae</taxon>
        <taxon>Streptophyta</taxon>
        <taxon>Embryophyta</taxon>
        <taxon>Tracheophyta</taxon>
        <taxon>Spermatophyta</taxon>
        <taxon>Magnoliopsida</taxon>
        <taxon>eudicotyledons</taxon>
        <taxon>Gunneridae</taxon>
        <taxon>Pentapetalae</taxon>
        <taxon>asterids</taxon>
        <taxon>lamiids</taxon>
        <taxon>Lamiales</taxon>
        <taxon>Oleaceae</taxon>
        <taxon>Oleeae</taxon>
        <taxon>Olea</taxon>
    </lineage>
</organism>
<comment type="caution">
    <text evidence="1">The sequence shown here is derived from an EMBL/GenBank/DDBJ whole genome shotgun (WGS) entry which is preliminary data.</text>
</comment>
<accession>A0A8S0SE19</accession>
<reference evidence="1 2" key="1">
    <citation type="submission" date="2019-12" db="EMBL/GenBank/DDBJ databases">
        <authorList>
            <person name="Alioto T."/>
            <person name="Alioto T."/>
            <person name="Gomez Garrido J."/>
        </authorList>
    </citation>
    <scope>NUCLEOTIDE SEQUENCE [LARGE SCALE GENOMIC DNA]</scope>
</reference>
<gene>
    <name evidence="1" type="ORF">OLEA9_A039462</name>
</gene>
<dbReference type="AlphaFoldDB" id="A0A8S0SE19"/>
<proteinExistence type="predicted"/>
<evidence type="ECO:0000313" key="1">
    <source>
        <dbReference type="EMBL" id="CAA2989618.1"/>
    </source>
</evidence>
<dbReference type="Pfam" id="PF04502">
    <property type="entry name" value="Saf4_Yju2"/>
    <property type="match status" value="1"/>
</dbReference>